<organism evidence="1 2">
    <name type="scientific">Chondrus crispus</name>
    <name type="common">Carrageen Irish moss</name>
    <name type="synonym">Polymorpha crispa</name>
    <dbReference type="NCBI Taxonomy" id="2769"/>
    <lineage>
        <taxon>Eukaryota</taxon>
        <taxon>Rhodophyta</taxon>
        <taxon>Florideophyceae</taxon>
        <taxon>Rhodymeniophycidae</taxon>
        <taxon>Gigartinales</taxon>
        <taxon>Gigartinaceae</taxon>
        <taxon>Chondrus</taxon>
    </lineage>
</organism>
<accession>R7QH77</accession>
<evidence type="ECO:0000313" key="2">
    <source>
        <dbReference type="Proteomes" id="UP000012073"/>
    </source>
</evidence>
<gene>
    <name evidence="1" type="ORF">CHC_T00005265001</name>
</gene>
<reference evidence="2" key="1">
    <citation type="journal article" date="2013" name="Proc. Natl. Acad. Sci. U.S.A.">
        <title>Genome structure and metabolic features in the red seaweed Chondrus crispus shed light on evolution of the Archaeplastida.</title>
        <authorList>
            <person name="Collen J."/>
            <person name="Porcel B."/>
            <person name="Carre W."/>
            <person name="Ball S.G."/>
            <person name="Chaparro C."/>
            <person name="Tonon T."/>
            <person name="Barbeyron T."/>
            <person name="Michel G."/>
            <person name="Noel B."/>
            <person name="Valentin K."/>
            <person name="Elias M."/>
            <person name="Artiguenave F."/>
            <person name="Arun A."/>
            <person name="Aury J.M."/>
            <person name="Barbosa-Neto J.F."/>
            <person name="Bothwell J.H."/>
            <person name="Bouget F.Y."/>
            <person name="Brillet L."/>
            <person name="Cabello-Hurtado F."/>
            <person name="Capella-Gutierrez S."/>
            <person name="Charrier B."/>
            <person name="Cladiere L."/>
            <person name="Cock J.M."/>
            <person name="Coelho S.M."/>
            <person name="Colleoni C."/>
            <person name="Czjzek M."/>
            <person name="Da Silva C."/>
            <person name="Delage L."/>
            <person name="Denoeud F."/>
            <person name="Deschamps P."/>
            <person name="Dittami S.M."/>
            <person name="Gabaldon T."/>
            <person name="Gachon C.M."/>
            <person name="Groisillier A."/>
            <person name="Herve C."/>
            <person name="Jabbari K."/>
            <person name="Katinka M."/>
            <person name="Kloareg B."/>
            <person name="Kowalczyk N."/>
            <person name="Labadie K."/>
            <person name="Leblanc C."/>
            <person name="Lopez P.J."/>
            <person name="McLachlan D.H."/>
            <person name="Meslet-Cladiere L."/>
            <person name="Moustafa A."/>
            <person name="Nehr Z."/>
            <person name="Nyvall Collen P."/>
            <person name="Panaud O."/>
            <person name="Partensky F."/>
            <person name="Poulain J."/>
            <person name="Rensing S.A."/>
            <person name="Rousvoal S."/>
            <person name="Samson G."/>
            <person name="Symeonidi A."/>
            <person name="Weissenbach J."/>
            <person name="Zambounis A."/>
            <person name="Wincker P."/>
            <person name="Boyen C."/>
        </authorList>
    </citation>
    <scope>NUCLEOTIDE SEQUENCE [LARGE SCALE GENOMIC DNA]</scope>
    <source>
        <strain evidence="2">cv. Stackhouse</strain>
    </source>
</reference>
<evidence type="ECO:0000313" key="1">
    <source>
        <dbReference type="EMBL" id="CDF36821.1"/>
    </source>
</evidence>
<protein>
    <submittedName>
        <fullName evidence="1">Uncharacterized protein</fullName>
    </submittedName>
</protein>
<sequence length="77" mass="8791">MAKFALRRGRFGHWPRRFFVRADTGSAVVDRLFRVAFGCSSYWGRRRSPSSPLFNSASRPRSKGLLSMLNTVLRVDA</sequence>
<dbReference type="Gramene" id="CDF36821">
    <property type="protein sequence ID" value="CDF36821"/>
    <property type="gene ID" value="CHC_T00005265001"/>
</dbReference>
<keyword evidence="2" id="KW-1185">Reference proteome</keyword>
<proteinExistence type="predicted"/>
<name>R7QH77_CHOCR</name>
<dbReference type="AlphaFoldDB" id="R7QH77"/>
<dbReference type="GeneID" id="17324380"/>
<dbReference type="Proteomes" id="UP000012073">
    <property type="component" value="Unassembled WGS sequence"/>
</dbReference>
<dbReference type="KEGG" id="ccp:CHC_T00005265001"/>
<dbReference type="EMBL" id="HG001806">
    <property type="protein sequence ID" value="CDF36821.1"/>
    <property type="molecule type" value="Genomic_DNA"/>
</dbReference>
<dbReference type="RefSeq" id="XP_005716640.1">
    <property type="nucleotide sequence ID" value="XM_005716583.1"/>
</dbReference>